<dbReference type="Pfam" id="PF00005">
    <property type="entry name" value="ABC_tran"/>
    <property type="match status" value="1"/>
</dbReference>
<keyword evidence="8" id="KW-0472">Membrane</keyword>
<dbReference type="PROSITE" id="PS50893">
    <property type="entry name" value="ABC_TRANSPORTER_2"/>
    <property type="match status" value="1"/>
</dbReference>
<evidence type="ECO:0000256" key="1">
    <source>
        <dbReference type="ARBA" id="ARBA00004417"/>
    </source>
</evidence>
<evidence type="ECO:0000259" key="9">
    <source>
        <dbReference type="PROSITE" id="PS50893"/>
    </source>
</evidence>
<dbReference type="GO" id="GO:0055085">
    <property type="term" value="P:transmembrane transport"/>
    <property type="evidence" value="ECO:0007669"/>
    <property type="project" value="UniProtKB-ARBA"/>
</dbReference>
<dbReference type="OrthoDB" id="9784450at2"/>
<dbReference type="RefSeq" id="WP_119497727.1">
    <property type="nucleotide sequence ID" value="NZ_NRJH01000064.1"/>
</dbReference>
<evidence type="ECO:0000256" key="7">
    <source>
        <dbReference type="ARBA" id="ARBA00022840"/>
    </source>
</evidence>
<accession>A0A3A1Y2T9</accession>
<dbReference type="PANTHER" id="PTHR43776:SF4">
    <property type="entry name" value="PUTRESCINE EXPORT SYSTEM ATP-BINDING PROTEIN SAPF"/>
    <property type="match status" value="1"/>
</dbReference>
<name>A0A3A1Y2T9_9GAMM</name>
<evidence type="ECO:0000256" key="5">
    <source>
        <dbReference type="ARBA" id="ARBA00022519"/>
    </source>
</evidence>
<dbReference type="PANTHER" id="PTHR43776">
    <property type="entry name" value="TRANSPORT ATP-BINDING PROTEIN"/>
    <property type="match status" value="1"/>
</dbReference>
<dbReference type="EMBL" id="NRJH01000064">
    <property type="protein sequence ID" value="RIY31528.1"/>
    <property type="molecule type" value="Genomic_DNA"/>
</dbReference>
<keyword evidence="3" id="KW-0813">Transport</keyword>
<keyword evidence="4" id="KW-1003">Cell membrane</keyword>
<gene>
    <name evidence="10" type="ORF">CJP74_07135</name>
</gene>
<comment type="caution">
    <text evidence="10">The sequence shown here is derived from an EMBL/GenBank/DDBJ whole genome shotgun (WGS) entry which is preliminary data.</text>
</comment>
<dbReference type="GO" id="GO:0016887">
    <property type="term" value="F:ATP hydrolysis activity"/>
    <property type="evidence" value="ECO:0007669"/>
    <property type="project" value="InterPro"/>
</dbReference>
<dbReference type="Gene3D" id="3.40.50.300">
    <property type="entry name" value="P-loop containing nucleotide triphosphate hydrolases"/>
    <property type="match status" value="1"/>
</dbReference>
<dbReference type="SMART" id="SM00382">
    <property type="entry name" value="AAA"/>
    <property type="match status" value="1"/>
</dbReference>
<keyword evidence="5" id="KW-0997">Cell inner membrane</keyword>
<evidence type="ECO:0000256" key="6">
    <source>
        <dbReference type="ARBA" id="ARBA00022741"/>
    </source>
</evidence>
<dbReference type="GO" id="GO:0005524">
    <property type="term" value="F:ATP binding"/>
    <property type="evidence" value="ECO:0007669"/>
    <property type="project" value="UniProtKB-KW"/>
</dbReference>
<evidence type="ECO:0000256" key="4">
    <source>
        <dbReference type="ARBA" id="ARBA00022475"/>
    </source>
</evidence>
<sequence>MKKPEVILTVKHLSKSYFDSKLFRKKHLVVDSVDFKVYQGEIFGITGHNSCGKSTLAKLLSGLVEPDAGEIIFAERELYYGDVKYRRHHIRIAKTDIVESFSLPLDVNEFLRLPLQLAGIEEQGIISQTLRFLEAPLDLCNKPLARLNNQEQALVALAHSLVLDPEIVIVDDIFATCDLSFKGVLVNILLRLQERGKTIILITSDLGIIKHLSDRVMVLQDGVIEDLGTTYDILTNSHNEFINRLVKSYFGRQLKSADWLYSFKEF</sequence>
<evidence type="ECO:0000313" key="11">
    <source>
        <dbReference type="Proteomes" id="UP000266258"/>
    </source>
</evidence>
<dbReference type="Proteomes" id="UP000266258">
    <property type="component" value="Unassembled WGS sequence"/>
</dbReference>
<keyword evidence="11" id="KW-1185">Reference proteome</keyword>
<comment type="subcellular location">
    <subcellularLocation>
        <location evidence="1">Cell inner membrane</location>
        <topology evidence="1">Peripheral membrane protein</topology>
    </subcellularLocation>
</comment>
<dbReference type="InterPro" id="IPR003439">
    <property type="entry name" value="ABC_transporter-like_ATP-bd"/>
</dbReference>
<protein>
    <recommendedName>
        <fullName evidence="9">ABC transporter domain-containing protein</fullName>
    </recommendedName>
</protein>
<keyword evidence="7" id="KW-0067">ATP-binding</keyword>
<comment type="similarity">
    <text evidence="2">Belongs to the ABC transporter superfamily.</text>
</comment>
<feature type="domain" description="ABC transporter" evidence="9">
    <location>
        <begin position="8"/>
        <end position="246"/>
    </location>
</feature>
<dbReference type="InterPro" id="IPR003593">
    <property type="entry name" value="AAA+_ATPase"/>
</dbReference>
<dbReference type="SUPFAM" id="SSF52540">
    <property type="entry name" value="P-loop containing nucleoside triphosphate hydrolases"/>
    <property type="match status" value="1"/>
</dbReference>
<reference evidence="10 11" key="1">
    <citation type="submission" date="2017-08" db="EMBL/GenBank/DDBJ databases">
        <title>Reclassification of Bisgaard taxon 37 and 44.</title>
        <authorList>
            <person name="Christensen H."/>
        </authorList>
    </citation>
    <scope>NUCLEOTIDE SEQUENCE [LARGE SCALE GENOMIC DNA]</scope>
    <source>
        <strain evidence="10 11">B96_4</strain>
    </source>
</reference>
<proteinExistence type="inferred from homology"/>
<evidence type="ECO:0000256" key="8">
    <source>
        <dbReference type="ARBA" id="ARBA00023136"/>
    </source>
</evidence>
<evidence type="ECO:0000256" key="2">
    <source>
        <dbReference type="ARBA" id="ARBA00005417"/>
    </source>
</evidence>
<organism evidence="10 11">
    <name type="scientific">Psittacicella melopsittaci</name>
    <dbReference type="NCBI Taxonomy" id="2028576"/>
    <lineage>
        <taxon>Bacteria</taxon>
        <taxon>Pseudomonadati</taxon>
        <taxon>Pseudomonadota</taxon>
        <taxon>Gammaproteobacteria</taxon>
        <taxon>Pasteurellales</taxon>
        <taxon>Psittacicellaceae</taxon>
        <taxon>Psittacicella</taxon>
    </lineage>
</organism>
<dbReference type="GO" id="GO:0005886">
    <property type="term" value="C:plasma membrane"/>
    <property type="evidence" value="ECO:0007669"/>
    <property type="project" value="UniProtKB-SubCell"/>
</dbReference>
<evidence type="ECO:0000313" key="10">
    <source>
        <dbReference type="EMBL" id="RIY31528.1"/>
    </source>
</evidence>
<dbReference type="InterPro" id="IPR027417">
    <property type="entry name" value="P-loop_NTPase"/>
</dbReference>
<dbReference type="AlphaFoldDB" id="A0A3A1Y2T9"/>
<keyword evidence="6" id="KW-0547">Nucleotide-binding</keyword>
<dbReference type="InterPro" id="IPR050319">
    <property type="entry name" value="ABC_transp_ATP-bind"/>
</dbReference>
<evidence type="ECO:0000256" key="3">
    <source>
        <dbReference type="ARBA" id="ARBA00022448"/>
    </source>
</evidence>